<organism evidence="1 2">
    <name type="scientific">Paenibacillus albicereus</name>
    <dbReference type="NCBI Taxonomy" id="2726185"/>
    <lineage>
        <taxon>Bacteria</taxon>
        <taxon>Bacillati</taxon>
        <taxon>Bacillota</taxon>
        <taxon>Bacilli</taxon>
        <taxon>Bacillales</taxon>
        <taxon>Paenibacillaceae</taxon>
        <taxon>Paenibacillus</taxon>
    </lineage>
</organism>
<evidence type="ECO:0000313" key="1">
    <source>
        <dbReference type="EMBL" id="QJC52774.1"/>
    </source>
</evidence>
<dbReference type="EMBL" id="CP051428">
    <property type="protein sequence ID" value="QJC52774.1"/>
    <property type="molecule type" value="Genomic_DNA"/>
</dbReference>
<dbReference type="Proteomes" id="UP000502136">
    <property type="component" value="Chromosome"/>
</dbReference>
<proteinExistence type="predicted"/>
<dbReference type="AlphaFoldDB" id="A0A6H2GZB1"/>
<sequence>MLKQLLRHLPTTRAKQADLNRASRRVSITIRSYREATREIQEEIERNGFARYLIYDKGE</sequence>
<protein>
    <submittedName>
        <fullName evidence="1">Uncharacterized protein</fullName>
    </submittedName>
</protein>
<evidence type="ECO:0000313" key="2">
    <source>
        <dbReference type="Proteomes" id="UP000502136"/>
    </source>
</evidence>
<keyword evidence="2" id="KW-1185">Reference proteome</keyword>
<name>A0A6H2GZB1_9BACL</name>
<reference evidence="1 2" key="1">
    <citation type="submission" date="2020-04" db="EMBL/GenBank/DDBJ databases">
        <title>Novel Paenibacillus strain UniB2 isolated from commercial digestive syrup.</title>
        <authorList>
            <person name="Thorat V."/>
            <person name="Kirdat K."/>
            <person name="Tiwarekar B."/>
            <person name="Yadav A."/>
        </authorList>
    </citation>
    <scope>NUCLEOTIDE SEQUENCE [LARGE SCALE GENOMIC DNA]</scope>
    <source>
        <strain evidence="1 2">UniB2</strain>
    </source>
</reference>
<accession>A0A6H2GZB1</accession>
<dbReference type="RefSeq" id="WP_168908326.1">
    <property type="nucleotide sequence ID" value="NZ_CP051428.1"/>
</dbReference>
<gene>
    <name evidence="1" type="ORF">HGI30_15175</name>
</gene>
<dbReference type="KEGG" id="palr:HGI30_15175"/>